<dbReference type="RefSeq" id="XP_005825276.1">
    <property type="nucleotide sequence ID" value="XM_005825219.1"/>
</dbReference>
<dbReference type="Pfam" id="PF00520">
    <property type="entry name" value="Ion_trans"/>
    <property type="match status" value="1"/>
</dbReference>
<dbReference type="Gene3D" id="1.10.287.70">
    <property type="match status" value="1"/>
</dbReference>
<evidence type="ECO:0000313" key="14">
    <source>
        <dbReference type="EMBL" id="EKX38296.1"/>
    </source>
</evidence>
<dbReference type="OMA" id="IEFEGRH"/>
<dbReference type="InterPro" id="IPR003938">
    <property type="entry name" value="K_chnl_volt-dep_EAG/ELK/ERG"/>
</dbReference>
<dbReference type="HOGENOM" id="CLU_005746_15_2_1"/>
<dbReference type="Proteomes" id="UP000011087">
    <property type="component" value="Unassembled WGS sequence"/>
</dbReference>
<protein>
    <recommendedName>
        <fullName evidence="13">Cyclic nucleotide-binding domain-containing protein</fullName>
    </recommendedName>
</protein>
<dbReference type="GO" id="GO:0005249">
    <property type="term" value="F:voltage-gated potassium channel activity"/>
    <property type="evidence" value="ECO:0007669"/>
    <property type="project" value="InterPro"/>
</dbReference>
<dbReference type="InterPro" id="IPR005821">
    <property type="entry name" value="Ion_trans_dom"/>
</dbReference>
<dbReference type="EMBL" id="JH993050">
    <property type="protein sequence ID" value="EKX38296.1"/>
    <property type="molecule type" value="Genomic_DNA"/>
</dbReference>
<evidence type="ECO:0000256" key="8">
    <source>
        <dbReference type="ARBA" id="ARBA00022989"/>
    </source>
</evidence>
<dbReference type="KEGG" id="gtt:GUITHDRAFT_77342"/>
<dbReference type="eggNOG" id="KOG0498">
    <property type="taxonomic scope" value="Eukaryota"/>
</dbReference>
<dbReference type="OrthoDB" id="432483at2759"/>
<evidence type="ECO:0000256" key="11">
    <source>
        <dbReference type="ARBA" id="ARBA00023303"/>
    </source>
</evidence>
<dbReference type="PaxDb" id="55529-EKX38296"/>
<evidence type="ECO:0000256" key="7">
    <source>
        <dbReference type="ARBA" id="ARBA00022958"/>
    </source>
</evidence>
<dbReference type="Gene3D" id="1.10.287.630">
    <property type="entry name" value="Helix hairpin bin"/>
    <property type="match status" value="1"/>
</dbReference>
<evidence type="ECO:0000256" key="9">
    <source>
        <dbReference type="ARBA" id="ARBA00023065"/>
    </source>
</evidence>
<feature type="domain" description="Cyclic nucleotide-binding" evidence="13">
    <location>
        <begin position="424"/>
        <end position="471"/>
    </location>
</feature>
<keyword evidence="2" id="KW-0813">Transport</keyword>
<dbReference type="InterPro" id="IPR050818">
    <property type="entry name" value="KCNH_animal-type"/>
</dbReference>
<dbReference type="AlphaFoldDB" id="L1IPU8"/>
<gene>
    <name evidence="14" type="ORF">GUITHDRAFT_77342</name>
</gene>
<feature type="transmembrane region" description="Helical" evidence="12">
    <location>
        <begin position="102"/>
        <end position="121"/>
    </location>
</feature>
<dbReference type="GO" id="GO:0034702">
    <property type="term" value="C:monoatomic ion channel complex"/>
    <property type="evidence" value="ECO:0007669"/>
    <property type="project" value="UniProtKB-KW"/>
</dbReference>
<evidence type="ECO:0000259" key="13">
    <source>
        <dbReference type="PROSITE" id="PS50042"/>
    </source>
</evidence>
<keyword evidence="9" id="KW-0406">Ion transport</keyword>
<evidence type="ECO:0000256" key="12">
    <source>
        <dbReference type="SAM" id="Phobius"/>
    </source>
</evidence>
<organism evidence="14">
    <name type="scientific">Guillardia theta (strain CCMP2712)</name>
    <name type="common">Cryptophyte</name>
    <dbReference type="NCBI Taxonomy" id="905079"/>
    <lineage>
        <taxon>Eukaryota</taxon>
        <taxon>Cryptophyceae</taxon>
        <taxon>Pyrenomonadales</taxon>
        <taxon>Geminigeraceae</taxon>
        <taxon>Guillardia</taxon>
    </lineage>
</organism>
<keyword evidence="6" id="KW-0851">Voltage-gated channel</keyword>
<keyword evidence="4 12" id="KW-0812">Transmembrane</keyword>
<accession>L1IPU8</accession>
<keyword evidence="5" id="KW-0631">Potassium channel</keyword>
<feature type="transmembrane region" description="Helical" evidence="12">
    <location>
        <begin position="133"/>
        <end position="156"/>
    </location>
</feature>
<dbReference type="Gene3D" id="2.60.120.10">
    <property type="entry name" value="Jelly Rolls"/>
    <property type="match status" value="1"/>
</dbReference>
<proteinExistence type="predicted"/>
<comment type="subcellular location">
    <subcellularLocation>
        <location evidence="1">Membrane</location>
        <topology evidence="1">Multi-pass membrane protein</topology>
    </subcellularLocation>
</comment>
<keyword evidence="11" id="KW-0407">Ion channel</keyword>
<dbReference type="InterPro" id="IPR014710">
    <property type="entry name" value="RmlC-like_jellyroll"/>
</dbReference>
<dbReference type="PRINTS" id="PR01463">
    <property type="entry name" value="EAGCHANLFMLY"/>
</dbReference>
<dbReference type="EnsemblProtists" id="EKX38296">
    <property type="protein sequence ID" value="EKX38296"/>
    <property type="gene ID" value="GUITHDRAFT_77342"/>
</dbReference>
<dbReference type="SUPFAM" id="SSF51206">
    <property type="entry name" value="cAMP-binding domain-like"/>
    <property type="match status" value="1"/>
</dbReference>
<evidence type="ECO:0000256" key="4">
    <source>
        <dbReference type="ARBA" id="ARBA00022692"/>
    </source>
</evidence>
<reference evidence="16" key="2">
    <citation type="submission" date="2012-11" db="EMBL/GenBank/DDBJ databases">
        <authorList>
            <person name="Kuo A."/>
            <person name="Curtis B.A."/>
            <person name="Tanifuji G."/>
            <person name="Burki F."/>
            <person name="Gruber A."/>
            <person name="Irimia M."/>
            <person name="Maruyama S."/>
            <person name="Arias M.C."/>
            <person name="Ball S.G."/>
            <person name="Gile G.H."/>
            <person name="Hirakawa Y."/>
            <person name="Hopkins J.F."/>
            <person name="Rensing S.A."/>
            <person name="Schmutz J."/>
            <person name="Symeonidi A."/>
            <person name="Elias M."/>
            <person name="Eveleigh R.J."/>
            <person name="Herman E.K."/>
            <person name="Klute M.J."/>
            <person name="Nakayama T."/>
            <person name="Obornik M."/>
            <person name="Reyes-Prieto A."/>
            <person name="Armbrust E.V."/>
            <person name="Aves S.J."/>
            <person name="Beiko R.G."/>
            <person name="Coutinho P."/>
            <person name="Dacks J.B."/>
            <person name="Durnford D.G."/>
            <person name="Fast N.M."/>
            <person name="Green B.R."/>
            <person name="Grisdale C."/>
            <person name="Hempe F."/>
            <person name="Henrissat B."/>
            <person name="Hoppner M.P."/>
            <person name="Ishida K.-I."/>
            <person name="Kim E."/>
            <person name="Koreny L."/>
            <person name="Kroth P.G."/>
            <person name="Liu Y."/>
            <person name="Malik S.-B."/>
            <person name="Maier U.G."/>
            <person name="McRose D."/>
            <person name="Mock T."/>
            <person name="Neilson J.A."/>
            <person name="Onodera N.T."/>
            <person name="Poole A.M."/>
            <person name="Pritham E.J."/>
            <person name="Richards T.A."/>
            <person name="Rocap G."/>
            <person name="Roy S.W."/>
            <person name="Sarai C."/>
            <person name="Schaack S."/>
            <person name="Shirato S."/>
            <person name="Slamovits C.H."/>
            <person name="Spencer D.F."/>
            <person name="Suzuki S."/>
            <person name="Worden A.Z."/>
            <person name="Zauner S."/>
            <person name="Barry K."/>
            <person name="Bell C."/>
            <person name="Bharti A.K."/>
            <person name="Crow J.A."/>
            <person name="Grimwood J."/>
            <person name="Kramer R."/>
            <person name="Lindquist E."/>
            <person name="Lucas S."/>
            <person name="Salamov A."/>
            <person name="McFadden G.I."/>
            <person name="Lane C.E."/>
            <person name="Keeling P.J."/>
            <person name="Gray M.W."/>
            <person name="Grigoriev I.V."/>
            <person name="Archibald J.M."/>
        </authorList>
    </citation>
    <scope>NUCLEOTIDE SEQUENCE</scope>
    <source>
        <strain evidence="16">CCMP2712</strain>
    </source>
</reference>
<evidence type="ECO:0000256" key="2">
    <source>
        <dbReference type="ARBA" id="ARBA00022448"/>
    </source>
</evidence>
<evidence type="ECO:0000313" key="16">
    <source>
        <dbReference type="Proteomes" id="UP000011087"/>
    </source>
</evidence>
<evidence type="ECO:0000256" key="1">
    <source>
        <dbReference type="ARBA" id="ARBA00004141"/>
    </source>
</evidence>
<feature type="transmembrane region" description="Helical" evidence="12">
    <location>
        <begin position="244"/>
        <end position="266"/>
    </location>
</feature>
<keyword evidence="10 12" id="KW-0472">Membrane</keyword>
<evidence type="ECO:0000313" key="15">
    <source>
        <dbReference type="EnsemblProtists" id="EKX38296"/>
    </source>
</evidence>
<dbReference type="GeneID" id="17294959"/>
<evidence type="ECO:0000256" key="6">
    <source>
        <dbReference type="ARBA" id="ARBA00022882"/>
    </source>
</evidence>
<dbReference type="GO" id="GO:0042391">
    <property type="term" value="P:regulation of membrane potential"/>
    <property type="evidence" value="ECO:0007669"/>
    <property type="project" value="TreeGrafter"/>
</dbReference>
<keyword evidence="7" id="KW-0630">Potassium</keyword>
<dbReference type="GO" id="GO:0005886">
    <property type="term" value="C:plasma membrane"/>
    <property type="evidence" value="ECO:0007669"/>
    <property type="project" value="TreeGrafter"/>
</dbReference>
<dbReference type="InterPro" id="IPR018490">
    <property type="entry name" value="cNMP-bd_dom_sf"/>
</dbReference>
<keyword evidence="3" id="KW-0633">Potassium transport</keyword>
<feature type="non-terminal residue" evidence="14">
    <location>
        <position position="471"/>
    </location>
</feature>
<evidence type="ECO:0000256" key="5">
    <source>
        <dbReference type="ARBA" id="ARBA00022826"/>
    </source>
</evidence>
<keyword evidence="8 12" id="KW-1133">Transmembrane helix</keyword>
<keyword evidence="16" id="KW-1185">Reference proteome</keyword>
<dbReference type="PANTHER" id="PTHR10217">
    <property type="entry name" value="VOLTAGE AND LIGAND GATED POTASSIUM CHANNEL"/>
    <property type="match status" value="1"/>
</dbReference>
<reference evidence="14 16" key="1">
    <citation type="journal article" date="2012" name="Nature">
        <title>Algal genomes reveal evolutionary mosaicism and the fate of nucleomorphs.</title>
        <authorList>
            <consortium name="DOE Joint Genome Institute"/>
            <person name="Curtis B.A."/>
            <person name="Tanifuji G."/>
            <person name="Burki F."/>
            <person name="Gruber A."/>
            <person name="Irimia M."/>
            <person name="Maruyama S."/>
            <person name="Arias M.C."/>
            <person name="Ball S.G."/>
            <person name="Gile G.H."/>
            <person name="Hirakawa Y."/>
            <person name="Hopkins J.F."/>
            <person name="Kuo A."/>
            <person name="Rensing S.A."/>
            <person name="Schmutz J."/>
            <person name="Symeonidi A."/>
            <person name="Elias M."/>
            <person name="Eveleigh R.J."/>
            <person name="Herman E.K."/>
            <person name="Klute M.J."/>
            <person name="Nakayama T."/>
            <person name="Obornik M."/>
            <person name="Reyes-Prieto A."/>
            <person name="Armbrust E.V."/>
            <person name="Aves S.J."/>
            <person name="Beiko R.G."/>
            <person name="Coutinho P."/>
            <person name="Dacks J.B."/>
            <person name="Durnford D.G."/>
            <person name="Fast N.M."/>
            <person name="Green B.R."/>
            <person name="Grisdale C.J."/>
            <person name="Hempel F."/>
            <person name="Henrissat B."/>
            <person name="Hoppner M.P."/>
            <person name="Ishida K."/>
            <person name="Kim E."/>
            <person name="Koreny L."/>
            <person name="Kroth P.G."/>
            <person name="Liu Y."/>
            <person name="Malik S.B."/>
            <person name="Maier U.G."/>
            <person name="McRose D."/>
            <person name="Mock T."/>
            <person name="Neilson J.A."/>
            <person name="Onodera N.T."/>
            <person name="Poole A.M."/>
            <person name="Pritham E.J."/>
            <person name="Richards T.A."/>
            <person name="Rocap G."/>
            <person name="Roy S.W."/>
            <person name="Sarai C."/>
            <person name="Schaack S."/>
            <person name="Shirato S."/>
            <person name="Slamovits C.H."/>
            <person name="Spencer D.F."/>
            <person name="Suzuki S."/>
            <person name="Worden A.Z."/>
            <person name="Zauner S."/>
            <person name="Barry K."/>
            <person name="Bell C."/>
            <person name="Bharti A.K."/>
            <person name="Crow J.A."/>
            <person name="Grimwood J."/>
            <person name="Kramer R."/>
            <person name="Lindquist E."/>
            <person name="Lucas S."/>
            <person name="Salamov A."/>
            <person name="McFadden G.I."/>
            <person name="Lane C.E."/>
            <person name="Keeling P.J."/>
            <person name="Gray M.W."/>
            <person name="Grigoriev I.V."/>
            <person name="Archibald J.M."/>
        </authorList>
    </citation>
    <scope>NUCLEOTIDE SEQUENCE</scope>
    <source>
        <strain evidence="14 16">CCMP2712</strain>
    </source>
</reference>
<dbReference type="SUPFAM" id="SSF81324">
    <property type="entry name" value="Voltage-gated potassium channels"/>
    <property type="match status" value="1"/>
</dbReference>
<dbReference type="InterPro" id="IPR000595">
    <property type="entry name" value="cNMP-bd_dom"/>
</dbReference>
<evidence type="ECO:0000256" key="10">
    <source>
        <dbReference type="ARBA" id="ARBA00023136"/>
    </source>
</evidence>
<reference evidence="15" key="3">
    <citation type="submission" date="2016-03" db="UniProtKB">
        <authorList>
            <consortium name="EnsemblProtists"/>
        </authorList>
    </citation>
    <scope>IDENTIFICATION</scope>
</reference>
<evidence type="ECO:0000256" key="3">
    <source>
        <dbReference type="ARBA" id="ARBA00022538"/>
    </source>
</evidence>
<dbReference type="PANTHER" id="PTHR10217:SF435">
    <property type="entry name" value="POTASSIUM VOLTAGE-GATED CHANNEL PROTEIN EAG"/>
    <property type="match status" value="1"/>
</dbReference>
<feature type="transmembrane region" description="Helical" evidence="12">
    <location>
        <begin position="320"/>
        <end position="344"/>
    </location>
</feature>
<sequence length="471" mass="54234">MGCVTLNLEGPEYDEVTDKWYYLEHSNTYSKKQELISGRVRLKVFVDKHSKQSKESEELRLTFSDLVKIVFRERNEGAQTQPTNNPLFPFDPDSLSKQSWDLVVMFLLLYTTFAVPLLLAFGSDPIKGPMTPYQIWDLCLDVIFCADVILSFCTAYTHQGVYTTNMWMIARNYLRGWFWIDLPGSVPFDKIVTAASSGDNLAPTLRVLKFIRILKMVRAVRFLNKLSQLEEKDRSGSLRTVLKIFRSIFLMVFSAHFLGCMFVMMIDPASADNWMRAYNPEIADHGSDIEKYVLCLYWALATVSTLGYGDVLPVTHEERIYSVFVALTGVVIFGFAMGNITTLLSQAQGARLRFEDKLRTVSEYLDFRLARPDLKRRVTAYFGGCWRRSGELFTEMELLNTFPRQLRRMTLKHLGSEAEKKIPLLFNLDPEVIGEIYVRLQPMVYRRADSIYLRGDEGGEMYFITEGMVNL</sequence>
<dbReference type="PROSITE" id="PS50042">
    <property type="entry name" value="CNMP_BINDING_3"/>
    <property type="match status" value="1"/>
</dbReference>
<name>L1IPU8_GUITC</name>